<gene>
    <name evidence="2" type="ORF">NMU03_12640</name>
</gene>
<feature type="domain" description="HD" evidence="1">
    <location>
        <begin position="30"/>
        <end position="123"/>
    </location>
</feature>
<name>A0ABY5I290_9FIRM</name>
<dbReference type="EMBL" id="CP101620">
    <property type="protein sequence ID" value="UTY38489.1"/>
    <property type="molecule type" value="Genomic_DNA"/>
</dbReference>
<organism evidence="2 3">
    <name type="scientific">Allocoprobacillus halotolerans</name>
    <dbReference type="NCBI Taxonomy" id="2944914"/>
    <lineage>
        <taxon>Bacteria</taxon>
        <taxon>Bacillati</taxon>
        <taxon>Bacillota</taxon>
        <taxon>Erysipelotrichia</taxon>
        <taxon>Erysipelotrichales</taxon>
        <taxon>Erysipelotrichaceae</taxon>
        <taxon>Allocoprobacillus</taxon>
    </lineage>
</organism>
<dbReference type="InterPro" id="IPR006674">
    <property type="entry name" value="HD_domain"/>
</dbReference>
<reference evidence="2" key="1">
    <citation type="submission" date="2022-07" db="EMBL/GenBank/DDBJ databases">
        <title>Faecal culturing of patients with breast cancer.</title>
        <authorList>
            <person name="Teng N.M.Y."/>
            <person name="Kiu R."/>
            <person name="Evans R."/>
            <person name="Baker D.J."/>
            <person name="Zenner C."/>
            <person name="Robinson S.D."/>
            <person name="Hall L.J."/>
        </authorList>
    </citation>
    <scope>NUCLEOTIDE SEQUENCE</scope>
    <source>
        <strain evidence="2">LH1062</strain>
    </source>
</reference>
<evidence type="ECO:0000259" key="1">
    <source>
        <dbReference type="Pfam" id="PF01966"/>
    </source>
</evidence>
<dbReference type="SUPFAM" id="SSF109604">
    <property type="entry name" value="HD-domain/PDEase-like"/>
    <property type="match status" value="1"/>
</dbReference>
<dbReference type="Gene3D" id="1.10.3210.10">
    <property type="entry name" value="Hypothetical protein af1432"/>
    <property type="match status" value="1"/>
</dbReference>
<dbReference type="Proteomes" id="UP001060112">
    <property type="component" value="Chromosome"/>
</dbReference>
<dbReference type="RefSeq" id="WP_290138832.1">
    <property type="nucleotide sequence ID" value="NZ_CP101620.1"/>
</dbReference>
<protein>
    <submittedName>
        <fullName evidence="2">HD domain-containing protein</fullName>
    </submittedName>
</protein>
<sequence length="150" mass="17782">MNRYENLKDYFFMQIDEKCHGMYKQRALLHSIQVSTLCQKLALEKHLNVELAGIMGLFHDYIQFTQHSSFQHGVRCKEWIENILDDFSQEEKQIIQQAIGHHSEKDKLHDLYSEILKDADVLAQYFAEMDMVLSDTNQKRIKKYLPDDSI</sequence>
<evidence type="ECO:0000313" key="2">
    <source>
        <dbReference type="EMBL" id="UTY38489.1"/>
    </source>
</evidence>
<keyword evidence="3" id="KW-1185">Reference proteome</keyword>
<dbReference type="Pfam" id="PF01966">
    <property type="entry name" value="HD"/>
    <property type="match status" value="1"/>
</dbReference>
<evidence type="ECO:0000313" key="3">
    <source>
        <dbReference type="Proteomes" id="UP001060112"/>
    </source>
</evidence>
<proteinExistence type="predicted"/>
<accession>A0ABY5I290</accession>